<dbReference type="SMART" id="SM00360">
    <property type="entry name" value="RRM"/>
    <property type="match status" value="1"/>
</dbReference>
<organism evidence="4">
    <name type="scientific">uncultured Thiotrichaceae bacterium</name>
    <dbReference type="NCBI Taxonomy" id="298394"/>
    <lineage>
        <taxon>Bacteria</taxon>
        <taxon>Pseudomonadati</taxon>
        <taxon>Pseudomonadota</taxon>
        <taxon>Gammaproteobacteria</taxon>
        <taxon>Thiotrichales</taxon>
        <taxon>Thiotrichaceae</taxon>
        <taxon>environmental samples</taxon>
    </lineage>
</organism>
<proteinExistence type="predicted"/>
<dbReference type="InterPro" id="IPR052462">
    <property type="entry name" value="SLIRP/GR-RBP-like"/>
</dbReference>
<dbReference type="InterPro" id="IPR000504">
    <property type="entry name" value="RRM_dom"/>
</dbReference>
<dbReference type="AlphaFoldDB" id="A0A6S6RWZ5"/>
<evidence type="ECO:0000256" key="1">
    <source>
        <dbReference type="ARBA" id="ARBA00022884"/>
    </source>
</evidence>
<evidence type="ECO:0000313" key="4">
    <source>
        <dbReference type="EMBL" id="CAA6800582.1"/>
    </source>
</evidence>
<dbReference type="GO" id="GO:0003723">
    <property type="term" value="F:RNA binding"/>
    <property type="evidence" value="ECO:0007669"/>
    <property type="project" value="UniProtKB-KW"/>
</dbReference>
<feature type="compositionally biased region" description="Basic and acidic residues" evidence="2">
    <location>
        <begin position="111"/>
        <end position="122"/>
    </location>
</feature>
<evidence type="ECO:0000256" key="2">
    <source>
        <dbReference type="SAM" id="MobiDB-lite"/>
    </source>
</evidence>
<evidence type="ECO:0000259" key="3">
    <source>
        <dbReference type="PROSITE" id="PS50102"/>
    </source>
</evidence>
<dbReference type="PROSITE" id="PS50102">
    <property type="entry name" value="RRM"/>
    <property type="match status" value="1"/>
</dbReference>
<feature type="domain" description="RRM" evidence="3">
    <location>
        <begin position="1"/>
        <end position="79"/>
    </location>
</feature>
<dbReference type="SUPFAM" id="SSF54928">
    <property type="entry name" value="RNA-binding domain, RBD"/>
    <property type="match status" value="1"/>
</dbReference>
<reference evidence="4" key="1">
    <citation type="submission" date="2020-01" db="EMBL/GenBank/DDBJ databases">
        <authorList>
            <person name="Meier V. D."/>
            <person name="Meier V D."/>
        </authorList>
    </citation>
    <scope>NUCLEOTIDE SEQUENCE</scope>
    <source>
        <strain evidence="4">HLG_WM_MAG_07</strain>
    </source>
</reference>
<dbReference type="InterPro" id="IPR012677">
    <property type="entry name" value="Nucleotide-bd_a/b_plait_sf"/>
</dbReference>
<accession>A0A6S6RWZ5</accession>
<name>A0A6S6RWZ5_9GAMM</name>
<dbReference type="Pfam" id="PF00076">
    <property type="entry name" value="RRM_1"/>
    <property type="match status" value="1"/>
</dbReference>
<dbReference type="InterPro" id="IPR035979">
    <property type="entry name" value="RBD_domain_sf"/>
</dbReference>
<protein>
    <submittedName>
        <fullName evidence="4">RNA-binding protein</fullName>
    </submittedName>
</protein>
<sequence length="136" mass="14854">MKILVRNLSRSVTEAELKTIFEAFGTVQSCTLVMDKKTGGSKGFGFVAMPKVGEAKAAIKSLNGKKVGDEKMRVKKAEDRPETAPKRMGETVPESTETEAGSEEIVSAEKVQVEAKPQEKLAQKSQKHNPYGKSKR</sequence>
<keyword evidence="1" id="KW-0694">RNA-binding</keyword>
<gene>
    <name evidence="4" type="ORF">HELGO_WM28955</name>
</gene>
<dbReference type="PANTHER" id="PTHR48027">
    <property type="entry name" value="HETEROGENEOUS NUCLEAR RIBONUCLEOPROTEIN 87F-RELATED"/>
    <property type="match status" value="1"/>
</dbReference>
<dbReference type="EMBL" id="CACVAY010000006">
    <property type="protein sequence ID" value="CAA6800582.1"/>
    <property type="molecule type" value="Genomic_DNA"/>
</dbReference>
<feature type="region of interest" description="Disordered" evidence="2">
    <location>
        <begin position="69"/>
        <end position="136"/>
    </location>
</feature>
<feature type="compositionally biased region" description="Basic and acidic residues" evidence="2">
    <location>
        <begin position="69"/>
        <end position="89"/>
    </location>
</feature>
<dbReference type="Gene3D" id="3.30.70.330">
    <property type="match status" value="1"/>
</dbReference>